<feature type="transmembrane region" description="Helical" evidence="13">
    <location>
        <begin position="67"/>
        <end position="89"/>
    </location>
</feature>
<accession>E2A0T7</accession>
<keyword evidence="9" id="KW-0677">Repeat</keyword>
<evidence type="ECO:0000256" key="8">
    <source>
        <dbReference type="ARBA" id="ARBA00022692"/>
    </source>
</evidence>
<evidence type="ECO:0000256" key="12">
    <source>
        <dbReference type="ARBA" id="ARBA00023136"/>
    </source>
</evidence>
<dbReference type="OrthoDB" id="409725at2759"/>
<comment type="subcellular location">
    <subcellularLocation>
        <location evidence="1">Cell membrane</location>
        <topology evidence="1">Multi-pass membrane protein</topology>
    </subcellularLocation>
    <subcellularLocation>
        <location evidence="2">Golgi apparatus membrane</location>
        <topology evidence="2">Multi-pass membrane protein</topology>
    </subcellularLocation>
</comment>
<keyword evidence="6" id="KW-1003">Cell membrane</keyword>
<dbReference type="InParanoid" id="E2A0T7"/>
<evidence type="ECO:0000313" key="14">
    <source>
        <dbReference type="EMBL" id="EFN72990.1"/>
    </source>
</evidence>
<evidence type="ECO:0000256" key="1">
    <source>
        <dbReference type="ARBA" id="ARBA00004651"/>
    </source>
</evidence>
<evidence type="ECO:0000256" key="9">
    <source>
        <dbReference type="ARBA" id="ARBA00022737"/>
    </source>
</evidence>
<dbReference type="KEGG" id="cfo:105259031"/>
<reference evidence="14 15" key="1">
    <citation type="journal article" date="2010" name="Science">
        <title>Genomic comparison of the ants Camponotus floridanus and Harpegnathos saltator.</title>
        <authorList>
            <person name="Bonasio R."/>
            <person name="Zhang G."/>
            <person name="Ye C."/>
            <person name="Mutti N.S."/>
            <person name="Fang X."/>
            <person name="Qin N."/>
            <person name="Donahue G."/>
            <person name="Yang P."/>
            <person name="Li Q."/>
            <person name="Li C."/>
            <person name="Zhang P."/>
            <person name="Huang Z."/>
            <person name="Berger S.L."/>
            <person name="Reinberg D."/>
            <person name="Wang J."/>
            <person name="Liebig J."/>
        </authorList>
    </citation>
    <scope>NUCLEOTIDE SEQUENCE [LARGE SCALE GENOMIC DNA]</scope>
    <source>
        <strain evidence="15">C129</strain>
    </source>
</reference>
<dbReference type="FunCoup" id="E2A0T7">
    <property type="interactions" value="243"/>
</dbReference>
<keyword evidence="5" id="KW-0813">Transport</keyword>
<dbReference type="InterPro" id="IPR004316">
    <property type="entry name" value="SWEET_rpt"/>
</dbReference>
<dbReference type="OMA" id="CSLWLRY"/>
<feature type="transmembrane region" description="Helical" evidence="13">
    <location>
        <begin position="41"/>
        <end position="61"/>
    </location>
</feature>
<name>E2A0T7_CAMFO</name>
<dbReference type="InterPro" id="IPR047664">
    <property type="entry name" value="SWEET"/>
</dbReference>
<proteinExistence type="inferred from homology"/>
<organism evidence="15">
    <name type="scientific">Camponotus floridanus</name>
    <name type="common">Florida carpenter ant</name>
    <dbReference type="NCBI Taxonomy" id="104421"/>
    <lineage>
        <taxon>Eukaryota</taxon>
        <taxon>Metazoa</taxon>
        <taxon>Ecdysozoa</taxon>
        <taxon>Arthropoda</taxon>
        <taxon>Hexapoda</taxon>
        <taxon>Insecta</taxon>
        <taxon>Pterygota</taxon>
        <taxon>Neoptera</taxon>
        <taxon>Endopterygota</taxon>
        <taxon>Hymenoptera</taxon>
        <taxon>Apocrita</taxon>
        <taxon>Aculeata</taxon>
        <taxon>Formicoidea</taxon>
        <taxon>Formicidae</taxon>
        <taxon>Formicinae</taxon>
        <taxon>Camponotus</taxon>
    </lineage>
</organism>
<evidence type="ECO:0000256" key="4">
    <source>
        <dbReference type="ARBA" id="ARBA00021741"/>
    </source>
</evidence>
<comment type="similarity">
    <text evidence="3">Belongs to the SWEET sugar transporter family.</text>
</comment>
<dbReference type="Gene3D" id="1.20.1280.290">
    <property type="match status" value="2"/>
</dbReference>
<feature type="transmembrane region" description="Helical" evidence="13">
    <location>
        <begin position="127"/>
        <end position="146"/>
    </location>
</feature>
<evidence type="ECO:0000256" key="13">
    <source>
        <dbReference type="SAM" id="Phobius"/>
    </source>
</evidence>
<evidence type="ECO:0000256" key="11">
    <source>
        <dbReference type="ARBA" id="ARBA00023034"/>
    </source>
</evidence>
<keyword evidence="11" id="KW-0333">Golgi apparatus</keyword>
<dbReference type="PANTHER" id="PTHR10791:SF112">
    <property type="entry name" value="SUGAR TRANSPORTER SWEET1"/>
    <property type="match status" value="1"/>
</dbReference>
<dbReference type="GO" id="GO:0051119">
    <property type="term" value="F:sugar transmembrane transporter activity"/>
    <property type="evidence" value="ECO:0007669"/>
    <property type="project" value="InterPro"/>
</dbReference>
<evidence type="ECO:0000313" key="15">
    <source>
        <dbReference type="Proteomes" id="UP000000311"/>
    </source>
</evidence>
<dbReference type="AlphaFoldDB" id="E2A0T7"/>
<keyword evidence="10 13" id="KW-1133">Transmembrane helix</keyword>
<dbReference type="FunFam" id="1.20.1280.290:FF:000004">
    <property type="entry name" value="Sugar transporter SWEET"/>
    <property type="match status" value="1"/>
</dbReference>
<keyword evidence="8 13" id="KW-0812">Transmembrane</keyword>
<evidence type="ECO:0000256" key="10">
    <source>
        <dbReference type="ARBA" id="ARBA00022989"/>
    </source>
</evidence>
<dbReference type="PANTHER" id="PTHR10791">
    <property type="entry name" value="RAG1-ACTIVATING PROTEIN 1"/>
    <property type="match status" value="1"/>
</dbReference>
<feature type="transmembrane region" description="Helical" evidence="13">
    <location>
        <begin position="187"/>
        <end position="206"/>
    </location>
</feature>
<dbReference type="EMBL" id="GL435626">
    <property type="protein sequence ID" value="EFN72990.1"/>
    <property type="molecule type" value="Genomic_DNA"/>
</dbReference>
<keyword evidence="12 13" id="KW-0472">Membrane</keyword>
<dbReference type="GO" id="GO:0005886">
    <property type="term" value="C:plasma membrane"/>
    <property type="evidence" value="ECO:0007669"/>
    <property type="project" value="UniProtKB-SubCell"/>
</dbReference>
<dbReference type="GO" id="GO:0000139">
    <property type="term" value="C:Golgi membrane"/>
    <property type="evidence" value="ECO:0007669"/>
    <property type="project" value="UniProtKB-SubCell"/>
</dbReference>
<evidence type="ECO:0000256" key="7">
    <source>
        <dbReference type="ARBA" id="ARBA00022597"/>
    </source>
</evidence>
<evidence type="ECO:0000256" key="2">
    <source>
        <dbReference type="ARBA" id="ARBA00004653"/>
    </source>
</evidence>
<evidence type="ECO:0000256" key="5">
    <source>
        <dbReference type="ARBA" id="ARBA00022448"/>
    </source>
</evidence>
<feature type="transmembrane region" description="Helical" evidence="13">
    <location>
        <begin position="158"/>
        <end position="175"/>
    </location>
</feature>
<gene>
    <name evidence="14" type="ORF">EAG_11282</name>
</gene>
<keyword evidence="7" id="KW-0762">Sugar transport</keyword>
<protein>
    <recommendedName>
        <fullName evidence="4">Sugar transporter SWEET1</fullName>
    </recommendedName>
</protein>
<evidence type="ECO:0000256" key="6">
    <source>
        <dbReference type="ARBA" id="ARBA00022475"/>
    </source>
</evidence>
<feature type="transmembrane region" description="Helical" evidence="13">
    <location>
        <begin position="12"/>
        <end position="29"/>
    </location>
</feature>
<sequence>MTLMETKDVLALSASIFTVLQFLAGVLVCKKYIRNGTTGDSSCLAFITCFMSCSLWLRYGVLIGDLFIVSVNIFGTVLQICYMIIYILYSVKGPTIVKQFIVAICFVLLIYFYSIYQEDKVLAAKHIGFLSCSLTVLFFASPMISLVQVIKVKSTESLPFPIIIASMIVSCQWFAYGCLLGDQFIQIPNFMGCVLSGFQLSLFLIYPSKRTDQASYFI</sequence>
<dbReference type="Proteomes" id="UP000000311">
    <property type="component" value="Unassembled WGS sequence"/>
</dbReference>
<evidence type="ECO:0000256" key="3">
    <source>
        <dbReference type="ARBA" id="ARBA00007809"/>
    </source>
</evidence>
<dbReference type="Pfam" id="PF03083">
    <property type="entry name" value="MtN3_slv"/>
    <property type="match status" value="2"/>
</dbReference>
<keyword evidence="15" id="KW-1185">Reference proteome</keyword>
<feature type="transmembrane region" description="Helical" evidence="13">
    <location>
        <begin position="96"/>
        <end position="115"/>
    </location>
</feature>